<evidence type="ECO:0000256" key="2">
    <source>
        <dbReference type="SAM" id="MobiDB-lite"/>
    </source>
</evidence>
<evidence type="ECO:0000259" key="3">
    <source>
        <dbReference type="Pfam" id="PF25793"/>
    </source>
</evidence>
<dbReference type="InterPro" id="IPR024867">
    <property type="entry name" value="NFRKB"/>
</dbReference>
<keyword evidence="5" id="KW-1185">Reference proteome</keyword>
<protein>
    <recommendedName>
        <fullName evidence="3">Nuclear factor related to kappa-B-binding protein second winged helix domain-containing protein</fullName>
    </recommendedName>
</protein>
<dbReference type="PANTHER" id="PTHR13052:SF3">
    <property type="entry name" value="NUCLEAR FACTOR RELATED TO KAPPA-B-BINDING PROTEIN"/>
    <property type="match status" value="1"/>
</dbReference>
<reference evidence="4" key="1">
    <citation type="submission" date="2023-07" db="EMBL/GenBank/DDBJ databases">
        <authorList>
            <consortium name="AG Swart"/>
            <person name="Singh M."/>
            <person name="Singh A."/>
            <person name="Seah K."/>
            <person name="Emmerich C."/>
        </authorList>
    </citation>
    <scope>NUCLEOTIDE SEQUENCE</scope>
    <source>
        <strain evidence="4">DP1</strain>
    </source>
</reference>
<comment type="caution">
    <text evidence="4">The sequence shown here is derived from an EMBL/GenBank/DDBJ whole genome shotgun (WGS) entry which is preliminary data.</text>
</comment>
<gene>
    <name evidence="4" type="ORF">ECRASSUSDP1_LOCUS1016</name>
</gene>
<dbReference type="EMBL" id="CAMPGE010000957">
    <property type="protein sequence ID" value="CAI2359723.1"/>
    <property type="molecule type" value="Genomic_DNA"/>
</dbReference>
<feature type="region of interest" description="Disordered" evidence="2">
    <location>
        <begin position="650"/>
        <end position="699"/>
    </location>
</feature>
<evidence type="ECO:0000256" key="1">
    <source>
        <dbReference type="SAM" id="Coils"/>
    </source>
</evidence>
<sequence length="699" mass="80857">METTQQSNLSKTSSKKARTLSQRHMNLSDDTFSSGISSDLDSSELDSLDGHIQRDAHEHDKVLGQIGQNLFREIQTIKTGKTVDKAPNEIFRVFKGGRYDRETDPIYRRNQHKQRILHNARSMIEKIVQEKADDEGSIESISLDGSDEEQDLSNLNNNPETKYQNVSLHTKHGEIELPQGLLHLGIEKIFTKEMTGKITEQFTPEDIQRLSSVAGKPIKLEEVLDDLQKFATDKANNVKDKTIFGNPFEIIEKFTLENKYTKKELRIQKYQKCAGILRRKKQVEEMIAYLESNPSIPVLQDESEDDSALTDEAQFENLPAAEFAQKVLLDPLSDEEPSTSANADRSRRDLFDYDPLNILVKRLHRQEAALDREERQKQEERMLKEKKIQENLEAEIIEENKSQKDLKALDWKDNVYDEVSNDLRQKCLERLKKNDDLNWISYSDRFSNPRTIKNLQTIRKPSKAWFECYSLQEAERYKYPTKPWVYYNPDETTSIVAPVLRKMGQATNKAREHNALKGDRPPIVTILCLVRDAAARLPDGVGTRADICTLLRCSQYFEQKSSDAQINTVVSGALDRLHYETDPCVKYDSEKRLWIYLHKNRQINYPLWGSQNPNEPPNTIENNSYKPEYFFERNLPAFESDEEIQMLKGKPNESVQGSNPYQQELPSEHISQEGLDAPMLDRNDFNSFEQGNFKRPKLD</sequence>
<feature type="compositionally biased region" description="Polar residues" evidence="2">
    <location>
        <begin position="1"/>
        <end position="12"/>
    </location>
</feature>
<name>A0AAD1U5M4_EUPCR</name>
<dbReference type="GO" id="GO:0031011">
    <property type="term" value="C:Ino80 complex"/>
    <property type="evidence" value="ECO:0007669"/>
    <property type="project" value="InterPro"/>
</dbReference>
<dbReference type="AlphaFoldDB" id="A0AAD1U5M4"/>
<keyword evidence="1" id="KW-0175">Coiled coil</keyword>
<feature type="compositionally biased region" description="Polar residues" evidence="2">
    <location>
        <begin position="653"/>
        <end position="665"/>
    </location>
</feature>
<accession>A0AAD1U5M4</accession>
<proteinExistence type="predicted"/>
<feature type="region of interest" description="Disordered" evidence="2">
    <location>
        <begin position="1"/>
        <end position="40"/>
    </location>
</feature>
<dbReference type="InterPro" id="IPR057748">
    <property type="entry name" value="NFRKB_WH_2"/>
</dbReference>
<dbReference type="Pfam" id="PF25793">
    <property type="entry name" value="WHD_2nd_NFRKB"/>
    <property type="match status" value="1"/>
</dbReference>
<feature type="coiled-coil region" evidence="1">
    <location>
        <begin position="356"/>
        <end position="409"/>
    </location>
</feature>
<feature type="compositionally biased region" description="Polar residues" evidence="2">
    <location>
        <begin position="19"/>
        <end position="32"/>
    </location>
</feature>
<dbReference type="Proteomes" id="UP001295684">
    <property type="component" value="Unassembled WGS sequence"/>
</dbReference>
<dbReference type="PANTHER" id="PTHR13052">
    <property type="entry name" value="NFRKB-RELATED"/>
    <property type="match status" value="1"/>
</dbReference>
<evidence type="ECO:0000313" key="5">
    <source>
        <dbReference type="Proteomes" id="UP001295684"/>
    </source>
</evidence>
<organism evidence="4 5">
    <name type="scientific">Euplotes crassus</name>
    <dbReference type="NCBI Taxonomy" id="5936"/>
    <lineage>
        <taxon>Eukaryota</taxon>
        <taxon>Sar</taxon>
        <taxon>Alveolata</taxon>
        <taxon>Ciliophora</taxon>
        <taxon>Intramacronucleata</taxon>
        <taxon>Spirotrichea</taxon>
        <taxon>Hypotrichia</taxon>
        <taxon>Euplotida</taxon>
        <taxon>Euplotidae</taxon>
        <taxon>Moneuplotes</taxon>
    </lineage>
</organism>
<evidence type="ECO:0000313" key="4">
    <source>
        <dbReference type="EMBL" id="CAI2359723.1"/>
    </source>
</evidence>
<feature type="domain" description="Nuclear factor related to kappa-B-binding protein second winged helix" evidence="3">
    <location>
        <begin position="468"/>
        <end position="602"/>
    </location>
</feature>